<protein>
    <submittedName>
        <fullName evidence="1">Uncharacterized protein</fullName>
    </submittedName>
</protein>
<organism evidence="1 2">
    <name type="scientific">Salix udensis</name>
    <dbReference type="NCBI Taxonomy" id="889485"/>
    <lineage>
        <taxon>Eukaryota</taxon>
        <taxon>Viridiplantae</taxon>
        <taxon>Streptophyta</taxon>
        <taxon>Embryophyta</taxon>
        <taxon>Tracheophyta</taxon>
        <taxon>Spermatophyta</taxon>
        <taxon>Magnoliopsida</taxon>
        <taxon>eudicotyledons</taxon>
        <taxon>Gunneridae</taxon>
        <taxon>Pentapetalae</taxon>
        <taxon>rosids</taxon>
        <taxon>fabids</taxon>
        <taxon>Malpighiales</taxon>
        <taxon>Salicaceae</taxon>
        <taxon>Saliceae</taxon>
        <taxon>Salix</taxon>
    </lineage>
</organism>
<evidence type="ECO:0000313" key="2">
    <source>
        <dbReference type="Proteomes" id="UP001162972"/>
    </source>
</evidence>
<reference evidence="1 2" key="1">
    <citation type="journal article" date="2023" name="Int. J. Mol. Sci.">
        <title>De Novo Assembly and Annotation of 11 Diverse Shrub Willow (Salix) Genomes Reveals Novel Gene Organization in Sex-Linked Regions.</title>
        <authorList>
            <person name="Hyden B."/>
            <person name="Feng K."/>
            <person name="Yates T.B."/>
            <person name="Jawdy S."/>
            <person name="Cereghino C."/>
            <person name="Smart L.B."/>
            <person name="Muchero W."/>
        </authorList>
    </citation>
    <scope>NUCLEOTIDE SEQUENCE [LARGE SCALE GENOMIC DNA]</scope>
    <source>
        <tissue evidence="1">Shoot tip</tissue>
    </source>
</reference>
<name>A0AAD6KYZ2_9ROSI</name>
<dbReference type="AlphaFoldDB" id="A0AAD6KYZ2"/>
<keyword evidence="2" id="KW-1185">Reference proteome</keyword>
<dbReference type="EMBL" id="JAPFFJ010000003">
    <property type="protein sequence ID" value="KAJ6432242.1"/>
    <property type="molecule type" value="Genomic_DNA"/>
</dbReference>
<sequence length="169" mass="19401">MDVQSLTVSYQFHCNSVSRISRRVDHSISVVHIGALRVTRRTKQLIPCVKRSQIWLSINSCVASLIGQILPEEKVVILSTYELGKSWGINRRRFSQFSRQLLVSAFYHTLDGKSKTSSIKIENTVPRELKQKKSYLNITEDFNSFSTTVEEKAKWVFNKLKGKPLKKLA</sequence>
<dbReference type="Proteomes" id="UP001162972">
    <property type="component" value="Chromosome 10"/>
</dbReference>
<proteinExistence type="predicted"/>
<accession>A0AAD6KYZ2</accession>
<evidence type="ECO:0000313" key="1">
    <source>
        <dbReference type="EMBL" id="KAJ6432242.1"/>
    </source>
</evidence>
<gene>
    <name evidence="1" type="ORF">OIU84_019477</name>
</gene>
<comment type="caution">
    <text evidence="1">The sequence shown here is derived from an EMBL/GenBank/DDBJ whole genome shotgun (WGS) entry which is preliminary data.</text>
</comment>